<keyword evidence="2" id="KW-1185">Reference proteome</keyword>
<dbReference type="AlphaFoldDB" id="A0AAV1R717"/>
<reference evidence="1 2" key="1">
    <citation type="submission" date="2024-01" db="EMBL/GenBank/DDBJ databases">
        <authorList>
            <person name="Waweru B."/>
        </authorList>
    </citation>
    <scope>NUCLEOTIDE SEQUENCE [LARGE SCALE GENOMIC DNA]</scope>
</reference>
<name>A0AAV1R717_9ROSI</name>
<sequence length="137" mass="15525">MRSLRGIGLEKIPPMKTKARKAEGSVGLGLSAKVRALHLGRNKSPKKVGKFTRKVKVPWRTRASWCLELGKLLNRNRGPFPLLTKGFHWVKKCSSLLKLLLSSPFPDFLLRLQSLINAMKLSRTTWLWLGSKKELGH</sequence>
<comment type="caution">
    <text evidence="1">The sequence shown here is derived from an EMBL/GenBank/DDBJ whole genome shotgun (WGS) entry which is preliminary data.</text>
</comment>
<gene>
    <name evidence="1" type="ORF">DCAF_LOCUS6447</name>
</gene>
<accession>A0AAV1R717</accession>
<evidence type="ECO:0000313" key="1">
    <source>
        <dbReference type="EMBL" id="CAK7328715.1"/>
    </source>
</evidence>
<proteinExistence type="predicted"/>
<dbReference type="EMBL" id="CAWUPB010000903">
    <property type="protein sequence ID" value="CAK7328715.1"/>
    <property type="molecule type" value="Genomic_DNA"/>
</dbReference>
<dbReference type="Proteomes" id="UP001314170">
    <property type="component" value="Unassembled WGS sequence"/>
</dbReference>
<protein>
    <submittedName>
        <fullName evidence="1">Uncharacterized protein</fullName>
    </submittedName>
</protein>
<organism evidence="1 2">
    <name type="scientific">Dovyalis caffra</name>
    <dbReference type="NCBI Taxonomy" id="77055"/>
    <lineage>
        <taxon>Eukaryota</taxon>
        <taxon>Viridiplantae</taxon>
        <taxon>Streptophyta</taxon>
        <taxon>Embryophyta</taxon>
        <taxon>Tracheophyta</taxon>
        <taxon>Spermatophyta</taxon>
        <taxon>Magnoliopsida</taxon>
        <taxon>eudicotyledons</taxon>
        <taxon>Gunneridae</taxon>
        <taxon>Pentapetalae</taxon>
        <taxon>rosids</taxon>
        <taxon>fabids</taxon>
        <taxon>Malpighiales</taxon>
        <taxon>Salicaceae</taxon>
        <taxon>Flacourtieae</taxon>
        <taxon>Dovyalis</taxon>
    </lineage>
</organism>
<evidence type="ECO:0000313" key="2">
    <source>
        <dbReference type="Proteomes" id="UP001314170"/>
    </source>
</evidence>